<dbReference type="InterPro" id="IPR013784">
    <property type="entry name" value="Carb-bd-like_fold"/>
</dbReference>
<name>A0A0S4LFV7_9BACT</name>
<dbReference type="Pfam" id="PF14065">
    <property type="entry name" value="Pvc16_N"/>
    <property type="match status" value="1"/>
</dbReference>
<dbReference type="STRING" id="1742973.COMA2_150052"/>
<dbReference type="GO" id="GO:0030246">
    <property type="term" value="F:carbohydrate binding"/>
    <property type="evidence" value="ECO:0007669"/>
    <property type="project" value="InterPro"/>
</dbReference>
<evidence type="ECO:0000313" key="2">
    <source>
        <dbReference type="EMBL" id="CUS34002.1"/>
    </source>
</evidence>
<dbReference type="EMBL" id="CZPZ01000007">
    <property type="protein sequence ID" value="CUS34002.1"/>
    <property type="molecule type" value="Genomic_DNA"/>
</dbReference>
<dbReference type="Gene3D" id="2.60.40.1120">
    <property type="entry name" value="Carboxypeptidase-like, regulatory domain"/>
    <property type="match status" value="1"/>
</dbReference>
<dbReference type="AlphaFoldDB" id="A0A0S4LFV7"/>
<gene>
    <name evidence="2" type="ORF">COMA2_150052</name>
</gene>
<dbReference type="RefSeq" id="WP_090895481.1">
    <property type="nucleotide sequence ID" value="NZ_CZPZ01000007.1"/>
</dbReference>
<evidence type="ECO:0000259" key="1">
    <source>
        <dbReference type="Pfam" id="PF14065"/>
    </source>
</evidence>
<protein>
    <recommendedName>
        <fullName evidence="1">Pvc16 N-terminal domain-containing protein</fullName>
    </recommendedName>
</protein>
<reference evidence="3" key="1">
    <citation type="submission" date="2015-10" db="EMBL/GenBank/DDBJ databases">
        <authorList>
            <person name="Luecker S."/>
            <person name="Luecker S."/>
        </authorList>
    </citation>
    <scope>NUCLEOTIDE SEQUENCE [LARGE SCALE GENOMIC DNA]</scope>
</reference>
<dbReference type="Proteomes" id="UP000198736">
    <property type="component" value="Unassembled WGS sequence"/>
</dbReference>
<feature type="domain" description="Pvc16 N-terminal" evidence="1">
    <location>
        <begin position="7"/>
        <end position="180"/>
    </location>
</feature>
<accession>A0A0S4LFV7</accession>
<proteinExistence type="predicted"/>
<evidence type="ECO:0000313" key="3">
    <source>
        <dbReference type="Proteomes" id="UP000198736"/>
    </source>
</evidence>
<organism evidence="2 3">
    <name type="scientific">Candidatus Nitrospira nitrificans</name>
    <dbReference type="NCBI Taxonomy" id="1742973"/>
    <lineage>
        <taxon>Bacteria</taxon>
        <taxon>Pseudomonadati</taxon>
        <taxon>Nitrospirota</taxon>
        <taxon>Nitrospiria</taxon>
        <taxon>Nitrospirales</taxon>
        <taxon>Nitrospiraceae</taxon>
        <taxon>Nitrospira</taxon>
    </lineage>
</organism>
<dbReference type="SUPFAM" id="SSF49452">
    <property type="entry name" value="Starch-binding domain-like"/>
    <property type="match status" value="1"/>
</dbReference>
<keyword evidence="3" id="KW-1185">Reference proteome</keyword>
<dbReference type="Pfam" id="PF13620">
    <property type="entry name" value="CarboxypepD_reg"/>
    <property type="match status" value="1"/>
</dbReference>
<dbReference type="InterPro" id="IPR025351">
    <property type="entry name" value="Pvc16_N"/>
</dbReference>
<sequence length="290" mass="31744">MFDLLDHMLTELIKAAPTGVSLDDLHNAQASFVTPKQPYPLQGNAEVNLFLYETKENRDLRDPMPITRQQNSLSLRRRSPLRVDCAYMVTTWTDGATEGAKVTASHKLLGQAFNWLSRFPVIPDAYVQAGGLTGQLYAPPTMVAQMDGAKSAGEFWSALGIPPRPYFNLIVTICMDLDQSVEGSIVTTVSSRYCQMGTVAAPDELITIGGTVRDISGNPVREAWVRLESPNPAQTQTQVADANGRFLFERVAQGASYTLRARASGYHEATPRSVEVPSTMAGEYDLQLTA</sequence>
<dbReference type="OrthoDB" id="5514409at2"/>